<comment type="catalytic activity">
    <reaction evidence="11">
        <text>a 5,6-dihydrouridine in tRNA + NAD(+) = a uridine in tRNA + NADH + H(+)</text>
        <dbReference type="Rhea" id="RHEA:54452"/>
        <dbReference type="Rhea" id="RHEA-COMP:13339"/>
        <dbReference type="Rhea" id="RHEA-COMP:13887"/>
        <dbReference type="ChEBI" id="CHEBI:15378"/>
        <dbReference type="ChEBI" id="CHEBI:57540"/>
        <dbReference type="ChEBI" id="CHEBI:57945"/>
        <dbReference type="ChEBI" id="CHEBI:65315"/>
        <dbReference type="ChEBI" id="CHEBI:74443"/>
    </reaction>
</comment>
<dbReference type="EMBL" id="VSSQ01000122">
    <property type="protein sequence ID" value="MPL78996.1"/>
    <property type="molecule type" value="Genomic_DNA"/>
</dbReference>
<keyword evidence="9 13" id="KW-0560">Oxidoreductase</keyword>
<dbReference type="PANTHER" id="PTHR45846:SF1">
    <property type="entry name" value="TRNA-DIHYDROURIDINE(47) SYNTHASE [NAD(P)(+)]-LIKE"/>
    <property type="match status" value="1"/>
</dbReference>
<dbReference type="InterPro" id="IPR035587">
    <property type="entry name" value="DUS-like_FMN-bd"/>
</dbReference>
<evidence type="ECO:0000313" key="13">
    <source>
        <dbReference type="EMBL" id="MPL78996.1"/>
    </source>
</evidence>
<dbReference type="Gene3D" id="1.10.1200.80">
    <property type="entry name" value="Putative flavin oxidoreducatase, domain 2"/>
    <property type="match status" value="1"/>
</dbReference>
<dbReference type="InterPro" id="IPR004652">
    <property type="entry name" value="DusB-like"/>
</dbReference>
<dbReference type="PROSITE" id="PS01136">
    <property type="entry name" value="UPF0034"/>
    <property type="match status" value="1"/>
</dbReference>
<reference evidence="13" key="1">
    <citation type="submission" date="2019-08" db="EMBL/GenBank/DDBJ databases">
        <authorList>
            <person name="Kucharzyk K."/>
            <person name="Murdoch R.W."/>
            <person name="Higgins S."/>
            <person name="Loffler F."/>
        </authorList>
    </citation>
    <scope>NUCLEOTIDE SEQUENCE</scope>
</reference>
<keyword evidence="3" id="KW-0820">tRNA-binding</keyword>
<dbReference type="PANTHER" id="PTHR45846">
    <property type="entry name" value="TRNA-DIHYDROURIDINE(47) SYNTHASE [NAD(P)(+)]-LIKE"/>
    <property type="match status" value="1"/>
</dbReference>
<evidence type="ECO:0000256" key="3">
    <source>
        <dbReference type="ARBA" id="ARBA00022555"/>
    </source>
</evidence>
<organism evidence="13">
    <name type="scientific">bioreactor metagenome</name>
    <dbReference type="NCBI Taxonomy" id="1076179"/>
    <lineage>
        <taxon>unclassified sequences</taxon>
        <taxon>metagenomes</taxon>
        <taxon>ecological metagenomes</taxon>
    </lineage>
</organism>
<evidence type="ECO:0000256" key="11">
    <source>
        <dbReference type="ARBA" id="ARBA00048802"/>
    </source>
</evidence>
<protein>
    <submittedName>
        <fullName evidence="13">Putative tRNA-dihydrouridine synthase</fullName>
        <ecNumber evidence="13">1.3.1.-</ecNumber>
    </submittedName>
</protein>
<evidence type="ECO:0000259" key="12">
    <source>
        <dbReference type="Pfam" id="PF01207"/>
    </source>
</evidence>
<dbReference type="InterPro" id="IPR024036">
    <property type="entry name" value="tRNA-dHydroUridine_Synthase_C"/>
</dbReference>
<dbReference type="InterPro" id="IPR001269">
    <property type="entry name" value="DUS_fam"/>
</dbReference>
<evidence type="ECO:0000256" key="6">
    <source>
        <dbReference type="ARBA" id="ARBA00022694"/>
    </source>
</evidence>
<feature type="domain" description="DUS-like FMN-binding" evidence="12">
    <location>
        <begin position="15"/>
        <end position="312"/>
    </location>
</feature>
<proteinExistence type="predicted"/>
<dbReference type="InterPro" id="IPR013785">
    <property type="entry name" value="Aldolase_TIM"/>
</dbReference>
<evidence type="ECO:0000256" key="9">
    <source>
        <dbReference type="ARBA" id="ARBA00023002"/>
    </source>
</evidence>
<comment type="function">
    <text evidence="2">Catalyzes the synthesis of 5,6-dihydrouridine (D), a modified base found in the D-loop of most tRNAs, via the reduction of the C5-C6 double bond in target uridines.</text>
</comment>
<evidence type="ECO:0000256" key="7">
    <source>
        <dbReference type="ARBA" id="ARBA00022857"/>
    </source>
</evidence>
<dbReference type="SUPFAM" id="SSF51395">
    <property type="entry name" value="FMN-linked oxidoreductases"/>
    <property type="match status" value="1"/>
</dbReference>
<comment type="caution">
    <text evidence="13">The sequence shown here is derived from an EMBL/GenBank/DDBJ whole genome shotgun (WGS) entry which is preliminary data.</text>
</comment>
<evidence type="ECO:0000256" key="4">
    <source>
        <dbReference type="ARBA" id="ARBA00022630"/>
    </source>
</evidence>
<keyword evidence="8" id="KW-0694">RNA-binding</keyword>
<evidence type="ECO:0000256" key="1">
    <source>
        <dbReference type="ARBA" id="ARBA00001917"/>
    </source>
</evidence>
<dbReference type="GO" id="GO:0000049">
    <property type="term" value="F:tRNA binding"/>
    <property type="evidence" value="ECO:0007669"/>
    <property type="project" value="UniProtKB-KW"/>
</dbReference>
<evidence type="ECO:0000256" key="8">
    <source>
        <dbReference type="ARBA" id="ARBA00022884"/>
    </source>
</evidence>
<evidence type="ECO:0000256" key="2">
    <source>
        <dbReference type="ARBA" id="ARBA00002790"/>
    </source>
</evidence>
<evidence type="ECO:0000256" key="10">
    <source>
        <dbReference type="ARBA" id="ARBA00048205"/>
    </source>
</evidence>
<dbReference type="GO" id="GO:0050660">
    <property type="term" value="F:flavin adenine dinucleotide binding"/>
    <property type="evidence" value="ECO:0007669"/>
    <property type="project" value="InterPro"/>
</dbReference>
<accession>A0A644UJ07</accession>
<dbReference type="GO" id="GO:0017150">
    <property type="term" value="F:tRNA dihydrouridine synthase activity"/>
    <property type="evidence" value="ECO:0007669"/>
    <property type="project" value="InterPro"/>
</dbReference>
<comment type="cofactor">
    <cofactor evidence="1">
        <name>FMN</name>
        <dbReference type="ChEBI" id="CHEBI:58210"/>
    </cofactor>
</comment>
<comment type="catalytic activity">
    <reaction evidence="10">
        <text>a 5,6-dihydrouridine in tRNA + NADP(+) = a uridine in tRNA + NADPH + H(+)</text>
        <dbReference type="Rhea" id="RHEA:23624"/>
        <dbReference type="Rhea" id="RHEA-COMP:13339"/>
        <dbReference type="Rhea" id="RHEA-COMP:13887"/>
        <dbReference type="ChEBI" id="CHEBI:15378"/>
        <dbReference type="ChEBI" id="CHEBI:57783"/>
        <dbReference type="ChEBI" id="CHEBI:58349"/>
        <dbReference type="ChEBI" id="CHEBI:65315"/>
        <dbReference type="ChEBI" id="CHEBI:74443"/>
    </reaction>
</comment>
<dbReference type="CDD" id="cd02801">
    <property type="entry name" value="DUS_like_FMN"/>
    <property type="match status" value="1"/>
</dbReference>
<dbReference type="AlphaFoldDB" id="A0A644UJ07"/>
<evidence type="ECO:0000256" key="5">
    <source>
        <dbReference type="ARBA" id="ARBA00022643"/>
    </source>
</evidence>
<keyword evidence="7" id="KW-0521">NADP</keyword>
<keyword evidence="6" id="KW-0819">tRNA processing</keyword>
<dbReference type="PIRSF" id="PIRSF006621">
    <property type="entry name" value="Dus"/>
    <property type="match status" value="1"/>
</dbReference>
<dbReference type="Pfam" id="PF01207">
    <property type="entry name" value="Dus"/>
    <property type="match status" value="1"/>
</dbReference>
<dbReference type="NCBIfam" id="TIGR00737">
    <property type="entry name" value="nifR3_yhdG"/>
    <property type="match status" value="1"/>
</dbReference>
<sequence length="325" mass="35475">MKIGSLETKGLPLFLAPMEDVTDPPFRRICRELGADVVVTEFISSEGLIRDVAGSLKKLEFSADERPVGIQIFGNNVEAMVNAAMVAASAAPDFIDLNFGCPVRKIVNKGGGAALLQDLPLLLQITGAVVKSVEVPVTVKTRLGWDERSKPIVDLALKLQDAGIAALTIHGRTRAQLYGGKADWTLIGEVKNHPSIHIPIIGNGDVTDGPSAKAMLDQTGVDGIMIGRASVGNPWIFRQVHHYLATGSPLPSPGMDERLRVCRQHLETSVAWKGEITALLEMRRHYSHYFSGLPNFKPFRMRLMTTVSLAEVYGILDDIERQYCP</sequence>
<name>A0A644UJ07_9ZZZZ</name>
<dbReference type="InterPro" id="IPR018517">
    <property type="entry name" value="tRNA_hU_synthase_CS"/>
</dbReference>
<dbReference type="Gene3D" id="3.20.20.70">
    <property type="entry name" value="Aldolase class I"/>
    <property type="match status" value="1"/>
</dbReference>
<keyword evidence="4" id="KW-0285">Flavoprotein</keyword>
<keyword evidence="5" id="KW-0288">FMN</keyword>
<dbReference type="EC" id="1.3.1.-" evidence="13"/>
<gene>
    <name evidence="13" type="primary">dus_9</name>
    <name evidence="13" type="ORF">SDC9_24869</name>
</gene>